<evidence type="ECO:0000313" key="12">
    <source>
        <dbReference type="Proteomes" id="UP000663889"/>
    </source>
</evidence>
<keyword evidence="3 9" id="KW-0812">Transmembrane</keyword>
<evidence type="ECO:0000256" key="8">
    <source>
        <dbReference type="ARBA" id="ARBA00023224"/>
    </source>
</evidence>
<reference evidence="11" key="1">
    <citation type="submission" date="2021-02" db="EMBL/GenBank/DDBJ databases">
        <authorList>
            <person name="Nowell W R."/>
        </authorList>
    </citation>
    <scope>NUCLEOTIDE SEQUENCE</scope>
</reference>
<sequence length="310" mass="36398">MTYKAMIPENTSTTVDFQSWFIPIDMLNMICSVIAIILALVFLLVLILDKLYHSVAMILVVNSCLAEFIFGFYLFAVTIFTFRNDLKQIYFYDAFCLLMGYIGYVAVAIQNYSYLLQAIYRYILIVYPSRLFYQSVKFQTFLIALIWICCIIYPIPLVFTGQIKYLVNDQICQIPLQLSFLTIFCAFYFYLFPILSIVLIYVKMVRYVHEMSKHVTPVNRLFHAQRELRMIRRVVSLIFILVTLGFPYAIFVFMSFFNRTPKYHFRIAFTFINLSLVFVLIALLEITEPLKTSLMKRINGRPTNVVQIVT</sequence>
<dbReference type="PRINTS" id="PR00237">
    <property type="entry name" value="GPCRRHODOPSN"/>
</dbReference>
<keyword evidence="2" id="KW-1003">Cell membrane</keyword>
<keyword evidence="8" id="KW-0807">Transducer</keyword>
<keyword evidence="5" id="KW-0297">G-protein coupled receptor</keyword>
<evidence type="ECO:0000256" key="7">
    <source>
        <dbReference type="ARBA" id="ARBA00023170"/>
    </source>
</evidence>
<feature type="transmembrane region" description="Helical" evidence="9">
    <location>
        <begin position="179"/>
        <end position="202"/>
    </location>
</feature>
<feature type="transmembrane region" description="Helical" evidence="9">
    <location>
        <begin position="140"/>
        <end position="159"/>
    </location>
</feature>
<comment type="subcellular location">
    <subcellularLocation>
        <location evidence="1">Cell membrane</location>
        <topology evidence="1">Multi-pass membrane protein</topology>
    </subcellularLocation>
</comment>
<evidence type="ECO:0000256" key="2">
    <source>
        <dbReference type="ARBA" id="ARBA00022475"/>
    </source>
</evidence>
<evidence type="ECO:0000259" key="10">
    <source>
        <dbReference type="PROSITE" id="PS50262"/>
    </source>
</evidence>
<dbReference type="GO" id="GO:0005886">
    <property type="term" value="C:plasma membrane"/>
    <property type="evidence" value="ECO:0007669"/>
    <property type="project" value="UniProtKB-SubCell"/>
</dbReference>
<evidence type="ECO:0000256" key="1">
    <source>
        <dbReference type="ARBA" id="ARBA00004651"/>
    </source>
</evidence>
<dbReference type="InterPro" id="IPR000276">
    <property type="entry name" value="GPCR_Rhodpsn"/>
</dbReference>
<dbReference type="PROSITE" id="PS50262">
    <property type="entry name" value="G_PROTEIN_RECEP_F1_2"/>
    <property type="match status" value="1"/>
</dbReference>
<name>A0A814PEK3_9BILA</name>
<dbReference type="Pfam" id="PF00001">
    <property type="entry name" value="7tm_1"/>
    <property type="match status" value="1"/>
</dbReference>
<keyword evidence="6 9" id="KW-0472">Membrane</keyword>
<dbReference type="Gene3D" id="1.20.1070.10">
    <property type="entry name" value="Rhodopsin 7-helix transmembrane proteins"/>
    <property type="match status" value="1"/>
</dbReference>
<evidence type="ECO:0000256" key="4">
    <source>
        <dbReference type="ARBA" id="ARBA00022989"/>
    </source>
</evidence>
<feature type="domain" description="G-protein coupled receptors family 1 profile" evidence="10">
    <location>
        <begin position="38"/>
        <end position="292"/>
    </location>
</feature>
<keyword evidence="7" id="KW-0675">Receptor</keyword>
<dbReference type="Proteomes" id="UP000663889">
    <property type="component" value="Unassembled WGS sequence"/>
</dbReference>
<feature type="transmembrane region" description="Helical" evidence="9">
    <location>
        <begin position="234"/>
        <end position="257"/>
    </location>
</feature>
<dbReference type="InterPro" id="IPR017452">
    <property type="entry name" value="GPCR_Rhodpsn_7TM"/>
</dbReference>
<dbReference type="EMBL" id="CAJNOU010000867">
    <property type="protein sequence ID" value="CAF1105105.1"/>
    <property type="molecule type" value="Genomic_DNA"/>
</dbReference>
<protein>
    <recommendedName>
        <fullName evidence="10">G-protein coupled receptors family 1 profile domain-containing protein</fullName>
    </recommendedName>
</protein>
<dbReference type="AlphaFoldDB" id="A0A814PEK3"/>
<evidence type="ECO:0000256" key="5">
    <source>
        <dbReference type="ARBA" id="ARBA00023040"/>
    </source>
</evidence>
<accession>A0A814PEK3</accession>
<dbReference type="PANTHER" id="PTHR24228">
    <property type="entry name" value="B2 BRADYKININ RECEPTOR/ANGIOTENSIN II RECEPTOR"/>
    <property type="match status" value="1"/>
</dbReference>
<dbReference type="PANTHER" id="PTHR24228:SF59">
    <property type="entry name" value="NEUROPEPTIDE RECEPTOR 15"/>
    <property type="match status" value="1"/>
</dbReference>
<evidence type="ECO:0000313" key="11">
    <source>
        <dbReference type="EMBL" id="CAF1105105.1"/>
    </source>
</evidence>
<comment type="caution">
    <text evidence="11">The sequence shown here is derived from an EMBL/GenBank/DDBJ whole genome shotgun (WGS) entry which is preliminary data.</text>
</comment>
<gene>
    <name evidence="11" type="ORF">SEV965_LOCUS16081</name>
</gene>
<organism evidence="11 12">
    <name type="scientific">Rotaria sordida</name>
    <dbReference type="NCBI Taxonomy" id="392033"/>
    <lineage>
        <taxon>Eukaryota</taxon>
        <taxon>Metazoa</taxon>
        <taxon>Spiralia</taxon>
        <taxon>Gnathifera</taxon>
        <taxon>Rotifera</taxon>
        <taxon>Eurotatoria</taxon>
        <taxon>Bdelloidea</taxon>
        <taxon>Philodinida</taxon>
        <taxon>Philodinidae</taxon>
        <taxon>Rotaria</taxon>
    </lineage>
</organism>
<feature type="transmembrane region" description="Helical" evidence="9">
    <location>
        <begin position="89"/>
        <end position="109"/>
    </location>
</feature>
<dbReference type="CDD" id="cd00637">
    <property type="entry name" value="7tm_classA_rhodopsin-like"/>
    <property type="match status" value="1"/>
</dbReference>
<proteinExistence type="predicted"/>
<feature type="transmembrane region" description="Helical" evidence="9">
    <location>
        <begin position="27"/>
        <end position="48"/>
    </location>
</feature>
<evidence type="ECO:0000256" key="3">
    <source>
        <dbReference type="ARBA" id="ARBA00022692"/>
    </source>
</evidence>
<feature type="transmembrane region" description="Helical" evidence="9">
    <location>
        <begin position="54"/>
        <end position="82"/>
    </location>
</feature>
<evidence type="ECO:0000256" key="6">
    <source>
        <dbReference type="ARBA" id="ARBA00023136"/>
    </source>
</evidence>
<dbReference type="SUPFAM" id="SSF81321">
    <property type="entry name" value="Family A G protein-coupled receptor-like"/>
    <property type="match status" value="1"/>
</dbReference>
<feature type="transmembrane region" description="Helical" evidence="9">
    <location>
        <begin position="263"/>
        <end position="287"/>
    </location>
</feature>
<evidence type="ECO:0000256" key="9">
    <source>
        <dbReference type="SAM" id="Phobius"/>
    </source>
</evidence>
<keyword evidence="4 9" id="KW-1133">Transmembrane helix</keyword>
<dbReference type="GO" id="GO:0004930">
    <property type="term" value="F:G protein-coupled receptor activity"/>
    <property type="evidence" value="ECO:0007669"/>
    <property type="project" value="UniProtKB-KW"/>
</dbReference>